<accession>A0A5C6F8T5</accession>
<dbReference type="CDD" id="cd00158">
    <property type="entry name" value="RHOD"/>
    <property type="match status" value="1"/>
</dbReference>
<name>A0A5C6F8T5_9BACT</name>
<dbReference type="Pfam" id="PF11127">
    <property type="entry name" value="YgaP-like_TM"/>
    <property type="match status" value="1"/>
</dbReference>
<keyword evidence="1" id="KW-0812">Transmembrane</keyword>
<dbReference type="SMART" id="SM00450">
    <property type="entry name" value="RHOD"/>
    <property type="match status" value="1"/>
</dbReference>
<evidence type="ECO:0000313" key="4">
    <source>
        <dbReference type="Proteomes" id="UP000317977"/>
    </source>
</evidence>
<feature type="domain" description="Rhodanese" evidence="2">
    <location>
        <begin position="41"/>
        <end position="127"/>
    </location>
</feature>
<dbReference type="PROSITE" id="PS50206">
    <property type="entry name" value="RHODANESE_3"/>
    <property type="match status" value="1"/>
</dbReference>
<keyword evidence="4" id="KW-1185">Reference proteome</keyword>
<dbReference type="PANTHER" id="PTHR45431">
    <property type="entry name" value="RHODANESE-LIKE DOMAIN-CONTAINING PROTEIN 15, CHLOROPLASTIC"/>
    <property type="match status" value="1"/>
</dbReference>
<keyword evidence="1" id="KW-0472">Membrane</keyword>
<dbReference type="PANTHER" id="PTHR45431:SF3">
    <property type="entry name" value="RHODANESE-LIKE DOMAIN-CONTAINING PROTEIN 15, CHLOROPLASTIC"/>
    <property type="match status" value="1"/>
</dbReference>
<protein>
    <submittedName>
        <fullName evidence="3">Inner membrane protein YgaP</fullName>
    </submittedName>
</protein>
<feature type="transmembrane region" description="Helical" evidence="1">
    <location>
        <begin position="163"/>
        <end position="187"/>
    </location>
</feature>
<dbReference type="InterPro" id="IPR052367">
    <property type="entry name" value="Thiosulfate_ST/Rhodanese-like"/>
</dbReference>
<proteinExistence type="predicted"/>
<gene>
    <name evidence="3" type="primary">ygaP_1</name>
    <name evidence="3" type="ORF">Poly59_06440</name>
</gene>
<comment type="caution">
    <text evidence="3">The sequence shown here is derived from an EMBL/GenBank/DDBJ whole genome shotgun (WGS) entry which is preliminary data.</text>
</comment>
<dbReference type="Pfam" id="PF00581">
    <property type="entry name" value="Rhodanese"/>
    <property type="match status" value="1"/>
</dbReference>
<dbReference type="Proteomes" id="UP000317977">
    <property type="component" value="Unassembled WGS sequence"/>
</dbReference>
<feature type="transmembrane region" description="Helical" evidence="1">
    <location>
        <begin position="138"/>
        <end position="157"/>
    </location>
</feature>
<reference evidence="3 4" key="1">
    <citation type="submission" date="2019-02" db="EMBL/GenBank/DDBJ databases">
        <title>Deep-cultivation of Planctomycetes and their phenomic and genomic characterization uncovers novel biology.</title>
        <authorList>
            <person name="Wiegand S."/>
            <person name="Jogler M."/>
            <person name="Boedeker C."/>
            <person name="Pinto D."/>
            <person name="Vollmers J."/>
            <person name="Rivas-Marin E."/>
            <person name="Kohn T."/>
            <person name="Peeters S.H."/>
            <person name="Heuer A."/>
            <person name="Rast P."/>
            <person name="Oberbeckmann S."/>
            <person name="Bunk B."/>
            <person name="Jeske O."/>
            <person name="Meyerdierks A."/>
            <person name="Storesund J.E."/>
            <person name="Kallscheuer N."/>
            <person name="Luecker S."/>
            <person name="Lage O.M."/>
            <person name="Pohl T."/>
            <person name="Merkel B.J."/>
            <person name="Hornburger P."/>
            <person name="Mueller R.-W."/>
            <person name="Bruemmer F."/>
            <person name="Labrenz M."/>
            <person name="Spormann A.M."/>
            <person name="Op Den Camp H."/>
            <person name="Overmann J."/>
            <person name="Amann R."/>
            <person name="Jetten M.S.M."/>
            <person name="Mascher T."/>
            <person name="Medema M.H."/>
            <person name="Devos D.P."/>
            <person name="Kaster A.-K."/>
            <person name="Ovreas L."/>
            <person name="Rohde M."/>
            <person name="Galperin M.Y."/>
            <person name="Jogler C."/>
        </authorList>
    </citation>
    <scope>NUCLEOTIDE SEQUENCE [LARGE SCALE GENOMIC DNA]</scope>
    <source>
        <strain evidence="3 4">Poly59</strain>
    </source>
</reference>
<evidence type="ECO:0000259" key="2">
    <source>
        <dbReference type="PROSITE" id="PS50206"/>
    </source>
</evidence>
<evidence type="ECO:0000313" key="3">
    <source>
        <dbReference type="EMBL" id="TWU57735.1"/>
    </source>
</evidence>
<dbReference type="AlphaFoldDB" id="A0A5C6F8T5"/>
<dbReference type="InterPro" id="IPR036873">
    <property type="entry name" value="Rhodanese-like_dom_sf"/>
</dbReference>
<keyword evidence="1" id="KW-1133">Transmembrane helix</keyword>
<evidence type="ECO:0000256" key="1">
    <source>
        <dbReference type="SAM" id="Phobius"/>
    </source>
</evidence>
<dbReference type="InterPro" id="IPR001763">
    <property type="entry name" value="Rhodanese-like_dom"/>
</dbReference>
<dbReference type="InterPro" id="IPR021309">
    <property type="entry name" value="YgaP-like_TM"/>
</dbReference>
<dbReference type="Gene3D" id="6.10.140.1340">
    <property type="match status" value="1"/>
</dbReference>
<dbReference type="Gene3D" id="3.40.250.10">
    <property type="entry name" value="Rhodanese-like domain"/>
    <property type="match status" value="1"/>
</dbReference>
<sequence>MFSRGNWTRCDEPLFLNNGISMQTIDVRQLAGKMRNSPIDLIDVRTPVEFRELHADGALNVPLDGLVPAELLQSRGDRANEPLYLICKSGGRSAKAAQKCIDAGFMNVVSVDGGTSAWAQAGLPIQRGKKAVSLERQVRILAGLLTLVGAMLGYFVHPAFVGLSAFIGAGLMFAGITDTCGMGMMLAKMPWNKVGDAGACQVG</sequence>
<dbReference type="EMBL" id="SJPX01000001">
    <property type="protein sequence ID" value="TWU57735.1"/>
    <property type="molecule type" value="Genomic_DNA"/>
</dbReference>
<dbReference type="SUPFAM" id="SSF52821">
    <property type="entry name" value="Rhodanese/Cell cycle control phosphatase"/>
    <property type="match status" value="1"/>
</dbReference>
<organism evidence="3 4">
    <name type="scientific">Rubripirellula reticaptiva</name>
    <dbReference type="NCBI Taxonomy" id="2528013"/>
    <lineage>
        <taxon>Bacteria</taxon>
        <taxon>Pseudomonadati</taxon>
        <taxon>Planctomycetota</taxon>
        <taxon>Planctomycetia</taxon>
        <taxon>Pirellulales</taxon>
        <taxon>Pirellulaceae</taxon>
        <taxon>Rubripirellula</taxon>
    </lineage>
</organism>